<keyword evidence="3" id="KW-1185">Reference proteome</keyword>
<feature type="domain" description="HTH cro/C1-type" evidence="1">
    <location>
        <begin position="6"/>
        <end position="59"/>
    </location>
</feature>
<dbReference type="eggNOG" id="COG1396">
    <property type="taxonomic scope" value="Bacteria"/>
</dbReference>
<protein>
    <submittedName>
        <fullName evidence="2">Transcriptional regulator</fullName>
    </submittedName>
</protein>
<dbReference type="PANTHER" id="PTHR37038">
    <property type="entry name" value="TRANSCRIPTIONAL REGULATOR-RELATED"/>
    <property type="match status" value="1"/>
</dbReference>
<evidence type="ECO:0000313" key="3">
    <source>
        <dbReference type="Proteomes" id="UP000009320"/>
    </source>
</evidence>
<dbReference type="OrthoDB" id="2311615at2"/>
<dbReference type="Proteomes" id="UP000009320">
    <property type="component" value="Unassembled WGS sequence"/>
</dbReference>
<dbReference type="PROSITE" id="PS50943">
    <property type="entry name" value="HTH_CROC1"/>
    <property type="match status" value="1"/>
</dbReference>
<evidence type="ECO:0000313" key="2">
    <source>
        <dbReference type="EMBL" id="CCI82450.1"/>
    </source>
</evidence>
<dbReference type="AlphaFoldDB" id="I7KHW1"/>
<dbReference type="SMART" id="SM00530">
    <property type="entry name" value="HTH_XRE"/>
    <property type="match status" value="1"/>
</dbReference>
<organism evidence="2 3">
    <name type="scientific">Lactobacillus hominis DSM 23910 = CRBIP 24.179</name>
    <dbReference type="NCBI Taxonomy" id="1423758"/>
    <lineage>
        <taxon>Bacteria</taxon>
        <taxon>Bacillati</taxon>
        <taxon>Bacillota</taxon>
        <taxon>Bacilli</taxon>
        <taxon>Lactobacillales</taxon>
        <taxon>Lactobacillaceae</taxon>
        <taxon>Lactobacillus</taxon>
    </lineage>
</organism>
<dbReference type="InterPro" id="IPR010982">
    <property type="entry name" value="Lambda_DNA-bd_dom_sf"/>
</dbReference>
<dbReference type="Gene3D" id="1.25.40.400">
    <property type="match status" value="1"/>
</dbReference>
<dbReference type="Pfam" id="PF21259">
    <property type="entry name" value="Rgg_C"/>
    <property type="match status" value="1"/>
</dbReference>
<reference evidence="2 3" key="1">
    <citation type="submission" date="2012-06" db="EMBL/GenBank/DDBJ databases">
        <title>Draft Genome Sequence of Lactobacillus hominis Strain CRBIP 24.179T, isolated from human intestine.</title>
        <authorList>
            <person name="Cousin S."/>
            <person name="Ma L."/>
            <person name="Bizet C."/>
            <person name="Loux V."/>
            <person name="Bouchier C."/>
            <person name="Clermont D."/>
            <person name="Creno S."/>
        </authorList>
    </citation>
    <scope>NUCLEOTIDE SEQUENCE [LARGE SCALE GENOMIC DNA]</scope>
    <source>
        <strain evidence="3">CRBIP 24.179T</strain>
    </source>
</reference>
<dbReference type="InterPro" id="IPR010057">
    <property type="entry name" value="Transcription_activator_Rgg_C"/>
</dbReference>
<sequence length="278" mass="32008">MYGHEFKELRKAYGISQKQVCQGICSESKLSRWENDQVEVEFSTAIKLLNRIHLDSDEFLGLSEFAPKPNISPELRDALNSDSIPIIKRVTKKQIAQYHKSHDPFDLFVSATLCNQLLILDHKNYLPQQDLQTLTKKLSNVNFWSRYYISLFGSCAFLLSPKQLYGISMQIIRNFDQIEDVEVALGSLEDATMKLICQKDLDHAQKLIVALSKIDLPQYMMFFSLTLSFLTKLINYVKTGDEQPILSLINTLLNLNCSVQAATYLDMFKYLQAFENRK</sequence>
<dbReference type="CDD" id="cd00093">
    <property type="entry name" value="HTH_XRE"/>
    <property type="match status" value="1"/>
</dbReference>
<dbReference type="GeneID" id="82847656"/>
<dbReference type="Pfam" id="PF01381">
    <property type="entry name" value="HTH_3"/>
    <property type="match status" value="1"/>
</dbReference>
<proteinExistence type="predicted"/>
<dbReference type="PATRIC" id="fig|1423758.3.peg.1822"/>
<dbReference type="EMBL" id="CAKE01000022">
    <property type="protein sequence ID" value="CCI82450.1"/>
    <property type="molecule type" value="Genomic_DNA"/>
</dbReference>
<dbReference type="RefSeq" id="WP_008471536.1">
    <property type="nucleotide sequence ID" value="NZ_AYZP01000008.1"/>
</dbReference>
<dbReference type="GO" id="GO:0003677">
    <property type="term" value="F:DNA binding"/>
    <property type="evidence" value="ECO:0007669"/>
    <property type="project" value="InterPro"/>
</dbReference>
<comment type="caution">
    <text evidence="2">The sequence shown here is derived from an EMBL/GenBank/DDBJ whole genome shotgun (WGS) entry which is preliminary data.</text>
</comment>
<dbReference type="InterPro" id="IPR053163">
    <property type="entry name" value="HTH-type_regulator_Rgg"/>
</dbReference>
<evidence type="ECO:0000259" key="1">
    <source>
        <dbReference type="PROSITE" id="PS50943"/>
    </source>
</evidence>
<dbReference type="SUPFAM" id="SSF47413">
    <property type="entry name" value="lambda repressor-like DNA-binding domains"/>
    <property type="match status" value="1"/>
</dbReference>
<gene>
    <name evidence="2" type="ORF">BN55_04960</name>
</gene>
<dbReference type="InterPro" id="IPR001387">
    <property type="entry name" value="Cro/C1-type_HTH"/>
</dbReference>
<name>I7KHW1_9LACO</name>
<dbReference type="Gene3D" id="1.10.260.40">
    <property type="entry name" value="lambda repressor-like DNA-binding domains"/>
    <property type="match status" value="1"/>
</dbReference>
<dbReference type="STRING" id="1423758.FC41_GL001787"/>
<dbReference type="NCBIfam" id="TIGR01716">
    <property type="entry name" value="RGG_Cterm"/>
    <property type="match status" value="1"/>
</dbReference>
<accession>I7KHW1</accession>